<evidence type="ECO:0000313" key="1">
    <source>
        <dbReference type="EMBL" id="DAD74388.1"/>
    </source>
</evidence>
<organism evidence="1">
    <name type="scientific">Siphoviridae sp. ct3pR10</name>
    <dbReference type="NCBI Taxonomy" id="2826284"/>
    <lineage>
        <taxon>Viruses</taxon>
        <taxon>Duplodnaviria</taxon>
        <taxon>Heunggongvirae</taxon>
        <taxon>Uroviricota</taxon>
        <taxon>Caudoviricetes</taxon>
    </lineage>
</organism>
<reference evidence="1" key="1">
    <citation type="journal article" date="2021" name="Proc. Natl. Acad. Sci. U.S.A.">
        <title>A Catalog of Tens of Thousands of Viruses from Human Metagenomes Reveals Hidden Associations with Chronic Diseases.</title>
        <authorList>
            <person name="Tisza M.J."/>
            <person name="Buck C.B."/>
        </authorList>
    </citation>
    <scope>NUCLEOTIDE SEQUENCE</scope>
    <source>
        <strain evidence="1">Ct3pR10</strain>
    </source>
</reference>
<proteinExistence type="predicted"/>
<name>A0A8S5LWP9_9CAUD</name>
<dbReference type="EMBL" id="BK014759">
    <property type="protein sequence ID" value="DAD74388.1"/>
    <property type="molecule type" value="Genomic_DNA"/>
</dbReference>
<accession>A0A8S5LWP9</accession>
<protein>
    <submittedName>
        <fullName evidence="1">Uncharacterized protein</fullName>
    </submittedName>
</protein>
<sequence>MRTMERNKQSFFYLLYDRKEPVTDEDGNETGEETVVYKPAVSFRANVSAATGASQVEQFGSLTGYDKVIVTDDMTCPIDENSVLFLDKRPEYGEEDGQPLYDYMVRRVAKSLNSISIAVTKVSVS</sequence>